<dbReference type="eggNOG" id="ENOG502S93I">
    <property type="taxonomic scope" value="Eukaryota"/>
</dbReference>
<dbReference type="Proteomes" id="UP000030645">
    <property type="component" value="Unassembled WGS sequence"/>
</dbReference>
<reference evidence="4" key="1">
    <citation type="submission" date="2013-01" db="EMBL/GenBank/DDBJ databases">
        <title>Draft Genome Sequence of a Mulberry Tree, Morus notabilis C.K. Schneid.</title>
        <authorList>
            <person name="He N."/>
            <person name="Zhao S."/>
        </authorList>
    </citation>
    <scope>NUCLEOTIDE SEQUENCE</scope>
</reference>
<dbReference type="KEGG" id="mnt:21391962"/>
<keyword evidence="2" id="KW-0732">Signal</keyword>
<evidence type="ECO:0000256" key="1">
    <source>
        <dbReference type="SAM" id="MobiDB-lite"/>
    </source>
</evidence>
<dbReference type="PANTHER" id="PTHR33474">
    <property type="entry name" value="TRANSMEMBRANE PROTEIN"/>
    <property type="match status" value="1"/>
</dbReference>
<name>W9QJD5_9ROSA</name>
<feature type="signal peptide" evidence="2">
    <location>
        <begin position="1"/>
        <end position="25"/>
    </location>
</feature>
<proteinExistence type="predicted"/>
<dbReference type="PANTHER" id="PTHR33474:SF2">
    <property type="entry name" value="TRANSMEMBRANE PROTEIN"/>
    <property type="match status" value="1"/>
</dbReference>
<evidence type="ECO:0000256" key="2">
    <source>
        <dbReference type="SAM" id="SignalP"/>
    </source>
</evidence>
<sequence length="95" mass="10636">MASRTLFLQVLVIVLCFSHLIFSNAVPVTRIRGLMHGNQAHDLPQGTIHKQVTTEKILEEKTVAERMDVELHDYPGSGANNRHTPKPQFGRCADC</sequence>
<evidence type="ECO:0000313" key="3">
    <source>
        <dbReference type="EMBL" id="EXB38573.1"/>
    </source>
</evidence>
<keyword evidence="4" id="KW-1185">Reference proteome</keyword>
<feature type="region of interest" description="Disordered" evidence="1">
    <location>
        <begin position="72"/>
        <end position="95"/>
    </location>
</feature>
<dbReference type="EMBL" id="KE343698">
    <property type="protein sequence ID" value="EXB38573.1"/>
    <property type="molecule type" value="Genomic_DNA"/>
</dbReference>
<accession>W9QJD5</accession>
<feature type="chain" id="PRO_5004927616" evidence="2">
    <location>
        <begin position="26"/>
        <end position="95"/>
    </location>
</feature>
<organism evidence="3 4">
    <name type="scientific">Morus notabilis</name>
    <dbReference type="NCBI Taxonomy" id="981085"/>
    <lineage>
        <taxon>Eukaryota</taxon>
        <taxon>Viridiplantae</taxon>
        <taxon>Streptophyta</taxon>
        <taxon>Embryophyta</taxon>
        <taxon>Tracheophyta</taxon>
        <taxon>Spermatophyta</taxon>
        <taxon>Magnoliopsida</taxon>
        <taxon>eudicotyledons</taxon>
        <taxon>Gunneridae</taxon>
        <taxon>Pentapetalae</taxon>
        <taxon>rosids</taxon>
        <taxon>fabids</taxon>
        <taxon>Rosales</taxon>
        <taxon>Moraceae</taxon>
        <taxon>Moreae</taxon>
        <taxon>Morus</taxon>
    </lineage>
</organism>
<dbReference type="OrthoDB" id="747636at2759"/>
<dbReference type="AlphaFoldDB" id="W9QJD5"/>
<gene>
    <name evidence="3" type="ORF">L484_008601</name>
</gene>
<evidence type="ECO:0000313" key="4">
    <source>
        <dbReference type="Proteomes" id="UP000030645"/>
    </source>
</evidence>
<protein>
    <submittedName>
        <fullName evidence="3">Uncharacterized protein</fullName>
    </submittedName>
</protein>